<evidence type="ECO:0000313" key="2">
    <source>
        <dbReference type="EMBL" id="AGX86615.1"/>
    </source>
</evidence>
<protein>
    <submittedName>
        <fullName evidence="2">Uncharacterized protein</fullName>
    </submittedName>
</protein>
<dbReference type="Proteomes" id="UP000017184">
    <property type="component" value="Chromosome"/>
</dbReference>
<proteinExistence type="predicted"/>
<dbReference type="STRING" id="946483.Cenrod_0501"/>
<dbReference type="HOGENOM" id="CLU_3267349_0_0_4"/>
<sequence>MHDFGIAPPAGRTCIWWEVTVPPDSASGAQSPREQRGTAHA</sequence>
<reference evidence="2 3" key="1">
    <citation type="journal article" date="2013" name="Genome Biol.">
        <title>Genomic analysis reveals key aspects of prokaryotic symbiosis in the phototrophic consortium "Chlorochromatium aggregatum".</title>
        <authorList>
            <person name="Liu Z."/>
            <person name="Muller J."/>
            <person name="Li T."/>
            <person name="Alvey R.M."/>
            <person name="Vogl K."/>
            <person name="Frigaard N.U."/>
            <person name="Rockwell N.C."/>
            <person name="Boyd E.S."/>
            <person name="Tomsho L.P."/>
            <person name="Schuster S.C."/>
            <person name="Henke P."/>
            <person name="Rohde M."/>
            <person name="Overmann J."/>
            <person name="Bryant D.A."/>
        </authorList>
    </citation>
    <scope>NUCLEOTIDE SEQUENCE [LARGE SCALE GENOMIC DNA]</scope>
    <source>
        <strain evidence="2">CR</strain>
    </source>
</reference>
<evidence type="ECO:0000313" key="3">
    <source>
        <dbReference type="Proteomes" id="UP000017184"/>
    </source>
</evidence>
<feature type="region of interest" description="Disordered" evidence="1">
    <location>
        <begin position="22"/>
        <end position="41"/>
    </location>
</feature>
<dbReference type="KEGG" id="cbx:Cenrod_0501"/>
<name>U5N5R3_9BURK</name>
<organism evidence="2 3">
    <name type="scientific">Candidatus Symbiobacter mobilis CR</name>
    <dbReference type="NCBI Taxonomy" id="946483"/>
    <lineage>
        <taxon>Bacteria</taxon>
        <taxon>Pseudomonadati</taxon>
        <taxon>Pseudomonadota</taxon>
        <taxon>Betaproteobacteria</taxon>
        <taxon>Burkholderiales</taxon>
        <taxon>Comamonadaceae</taxon>
    </lineage>
</organism>
<dbReference type="EMBL" id="CP004885">
    <property type="protein sequence ID" value="AGX86615.1"/>
    <property type="molecule type" value="Genomic_DNA"/>
</dbReference>
<accession>U5N5R3</accession>
<gene>
    <name evidence="2" type="ORF">Cenrod_0501</name>
</gene>
<keyword evidence="3" id="KW-1185">Reference proteome</keyword>
<dbReference type="AlphaFoldDB" id="U5N5R3"/>
<evidence type="ECO:0000256" key="1">
    <source>
        <dbReference type="SAM" id="MobiDB-lite"/>
    </source>
</evidence>